<keyword evidence="9 14" id="KW-0443">Lipid metabolism</keyword>
<dbReference type="Proteomes" id="UP000269505">
    <property type="component" value="Unassembled WGS sequence"/>
</dbReference>
<comment type="subunit">
    <text evidence="4 14">Homotetramer.</text>
</comment>
<reference evidence="16 17" key="1">
    <citation type="submission" date="2018-10" db="EMBL/GenBank/DDBJ databases">
        <title>Staphylococcus pseudoxylosus sp. nov., isolated from bovine mastitis.</title>
        <authorList>
            <person name="Macfadyen A.C."/>
            <person name="Leroy S."/>
            <person name="Harrison E.M."/>
            <person name="Parkhill J."/>
            <person name="Holmes M.A."/>
            <person name="Paterson G.K."/>
        </authorList>
    </citation>
    <scope>NUCLEOTIDE SEQUENCE [LARGE SCALE GENOMIC DNA]</scope>
    <source>
        <strain evidence="16 17">S04009</strain>
    </source>
</reference>
<sequence>MTKSALVTGASRGIGRSIAIQLAEEGYNVAVNYAGNKEKADAVVEEIKAKGVESFAVQANVANGDEVKAMIKEVVSQFGSVDVLVNNAGITRDNLLMRMKEQEWDDVIDTNLKGVFNCIQKVTPQMLRQKGGSIINLSSVVGAVGNPGQANYVATKAGVIGLTKSAAKELASRHITVNAVAPGFIVSDMTDALSDELKAQMLEQIPLAEFGEDSDIAHTVAFLASEKAKYITGQTIHVNGGMYM</sequence>
<dbReference type="PANTHER" id="PTHR42879">
    <property type="entry name" value="3-OXOACYL-(ACYL-CARRIER-PROTEIN) REDUCTASE"/>
    <property type="match status" value="1"/>
</dbReference>
<dbReference type="InterPro" id="IPR011284">
    <property type="entry name" value="3oxo_ACP_reduc"/>
</dbReference>
<dbReference type="EMBL" id="RCVN01000010">
    <property type="protein sequence ID" value="RMI84686.1"/>
    <property type="molecule type" value="Genomic_DNA"/>
</dbReference>
<evidence type="ECO:0000256" key="6">
    <source>
        <dbReference type="ARBA" id="ARBA00022832"/>
    </source>
</evidence>
<dbReference type="GO" id="GO:0006633">
    <property type="term" value="P:fatty acid biosynthetic process"/>
    <property type="evidence" value="ECO:0007669"/>
    <property type="project" value="UniProtKB-KW"/>
</dbReference>
<feature type="binding site" evidence="13">
    <location>
        <begin position="9"/>
        <end position="12"/>
    </location>
    <ligand>
        <name>NADP(+)</name>
        <dbReference type="ChEBI" id="CHEBI:58349"/>
    </ligand>
</feature>
<dbReference type="NCBIfam" id="NF009466">
    <property type="entry name" value="PRK12826.1-2"/>
    <property type="match status" value="1"/>
</dbReference>
<keyword evidence="17" id="KW-1185">Reference proteome</keyword>
<comment type="function">
    <text evidence="1 14">Catalyzes the NADPH-dependent reduction of beta-ketoacyl-ACP substrates to beta-hydroxyacyl-ACP products, the first reductive step in the elongation cycle of fatty acid biosynthesis.</text>
</comment>
<comment type="caution">
    <text evidence="16">The sequence shown here is derived from an EMBL/GenBank/DDBJ whole genome shotgun (WGS) entry which is preliminary data.</text>
</comment>
<evidence type="ECO:0000256" key="13">
    <source>
        <dbReference type="PIRSR" id="PIRSR611284-2"/>
    </source>
</evidence>
<dbReference type="SMART" id="SM00822">
    <property type="entry name" value="PKS_KR"/>
    <property type="match status" value="1"/>
</dbReference>
<dbReference type="PRINTS" id="PR00080">
    <property type="entry name" value="SDRFAMILY"/>
</dbReference>
<dbReference type="CDD" id="cd05333">
    <property type="entry name" value="BKR_SDR_c"/>
    <property type="match status" value="1"/>
</dbReference>
<protein>
    <recommendedName>
        <fullName evidence="14">3-oxoacyl-[acyl-carrier-protein] reductase</fullName>
        <ecNumber evidence="14">1.1.1.100</ecNumber>
    </recommendedName>
</protein>
<dbReference type="SUPFAM" id="SSF51735">
    <property type="entry name" value="NAD(P)-binding Rossmann-fold domains"/>
    <property type="match status" value="1"/>
</dbReference>
<feature type="domain" description="Ketoreductase" evidence="15">
    <location>
        <begin position="3"/>
        <end position="183"/>
    </location>
</feature>
<feature type="binding site" evidence="13">
    <location>
        <begin position="60"/>
        <end position="61"/>
    </location>
    <ligand>
        <name>NADP(+)</name>
        <dbReference type="ChEBI" id="CHEBI:58349"/>
    </ligand>
</feature>
<name>A0AAQ0MGR6_9STAP</name>
<evidence type="ECO:0000256" key="9">
    <source>
        <dbReference type="ARBA" id="ARBA00023098"/>
    </source>
</evidence>
<evidence type="ECO:0000256" key="1">
    <source>
        <dbReference type="ARBA" id="ARBA00002607"/>
    </source>
</evidence>
<dbReference type="Pfam" id="PF13561">
    <property type="entry name" value="adh_short_C2"/>
    <property type="match status" value="1"/>
</dbReference>
<feature type="binding site" evidence="13">
    <location>
        <position position="185"/>
    </location>
    <ligand>
        <name>NADP(+)</name>
        <dbReference type="ChEBI" id="CHEBI:58349"/>
    </ligand>
</feature>
<dbReference type="NCBIfam" id="NF005559">
    <property type="entry name" value="PRK07231.1"/>
    <property type="match status" value="1"/>
</dbReference>
<evidence type="ECO:0000256" key="12">
    <source>
        <dbReference type="PIRSR" id="PIRSR611284-1"/>
    </source>
</evidence>
<dbReference type="InterPro" id="IPR036291">
    <property type="entry name" value="NAD(P)-bd_dom_sf"/>
</dbReference>
<keyword evidence="10 14" id="KW-0275">Fatty acid biosynthesis</keyword>
<dbReference type="FunFam" id="3.40.50.720:FF:000037">
    <property type="entry name" value="3-oxoacyl-[acyl-carrier-protein] reductase FabG"/>
    <property type="match status" value="1"/>
</dbReference>
<feature type="binding site" evidence="13">
    <location>
        <begin position="152"/>
        <end position="156"/>
    </location>
    <ligand>
        <name>NADP(+)</name>
        <dbReference type="ChEBI" id="CHEBI:58349"/>
    </ligand>
</feature>
<dbReference type="GeneID" id="97228295"/>
<evidence type="ECO:0000256" key="5">
    <source>
        <dbReference type="ARBA" id="ARBA00022516"/>
    </source>
</evidence>
<keyword evidence="7 13" id="KW-0521">NADP</keyword>
<dbReference type="InterPro" id="IPR002347">
    <property type="entry name" value="SDR_fam"/>
</dbReference>
<dbReference type="NCBIfam" id="TIGR01830">
    <property type="entry name" value="3oxo_ACP_reduc"/>
    <property type="match status" value="1"/>
</dbReference>
<evidence type="ECO:0000256" key="11">
    <source>
        <dbReference type="ARBA" id="ARBA00048508"/>
    </source>
</evidence>
<accession>A0AAQ0MGR6</accession>
<dbReference type="PRINTS" id="PR00081">
    <property type="entry name" value="GDHRDH"/>
</dbReference>
<keyword evidence="6 14" id="KW-0276">Fatty acid metabolism</keyword>
<comment type="pathway">
    <text evidence="2 14">Lipid metabolism; fatty acid biosynthesis.</text>
</comment>
<dbReference type="InterPro" id="IPR050259">
    <property type="entry name" value="SDR"/>
</dbReference>
<dbReference type="EC" id="1.1.1.100" evidence="14"/>
<dbReference type="PROSITE" id="PS00061">
    <property type="entry name" value="ADH_SHORT"/>
    <property type="match status" value="1"/>
</dbReference>
<evidence type="ECO:0000256" key="4">
    <source>
        <dbReference type="ARBA" id="ARBA00011881"/>
    </source>
</evidence>
<evidence type="ECO:0000256" key="10">
    <source>
        <dbReference type="ARBA" id="ARBA00023160"/>
    </source>
</evidence>
<evidence type="ECO:0000256" key="8">
    <source>
        <dbReference type="ARBA" id="ARBA00023002"/>
    </source>
</evidence>
<dbReference type="GO" id="GO:0004316">
    <property type="term" value="F:3-oxoacyl-[acyl-carrier-protein] reductase (NADPH) activity"/>
    <property type="evidence" value="ECO:0007669"/>
    <property type="project" value="UniProtKB-UniRule"/>
</dbReference>
<proteinExistence type="inferred from homology"/>
<dbReference type="InterPro" id="IPR057326">
    <property type="entry name" value="KR_dom"/>
</dbReference>
<organism evidence="16 17">
    <name type="scientific">Staphylococcus pseudoxylosus</name>
    <dbReference type="NCBI Taxonomy" id="2282419"/>
    <lineage>
        <taxon>Bacteria</taxon>
        <taxon>Bacillati</taxon>
        <taxon>Bacillota</taxon>
        <taxon>Bacilli</taxon>
        <taxon>Bacillales</taxon>
        <taxon>Staphylococcaceae</taxon>
        <taxon>Staphylococcus</taxon>
    </lineage>
</organism>
<feature type="active site" description="Proton acceptor" evidence="12">
    <location>
        <position position="152"/>
    </location>
</feature>
<evidence type="ECO:0000259" key="15">
    <source>
        <dbReference type="SMART" id="SM00822"/>
    </source>
</evidence>
<dbReference type="InterPro" id="IPR020904">
    <property type="entry name" value="Sc_DH/Rdtase_CS"/>
</dbReference>
<comment type="catalytic activity">
    <reaction evidence="11 14">
        <text>a (3R)-hydroxyacyl-[ACP] + NADP(+) = a 3-oxoacyl-[ACP] + NADPH + H(+)</text>
        <dbReference type="Rhea" id="RHEA:17397"/>
        <dbReference type="Rhea" id="RHEA-COMP:9916"/>
        <dbReference type="Rhea" id="RHEA-COMP:9945"/>
        <dbReference type="ChEBI" id="CHEBI:15378"/>
        <dbReference type="ChEBI" id="CHEBI:57783"/>
        <dbReference type="ChEBI" id="CHEBI:58349"/>
        <dbReference type="ChEBI" id="CHEBI:78776"/>
        <dbReference type="ChEBI" id="CHEBI:78827"/>
        <dbReference type="EC" id="1.1.1.100"/>
    </reaction>
</comment>
<comment type="similarity">
    <text evidence="3 14">Belongs to the short-chain dehydrogenases/reductases (SDR) family.</text>
</comment>
<gene>
    <name evidence="16" type="primary">fabG</name>
    <name evidence="16" type="ORF">D9V42_10275</name>
</gene>
<evidence type="ECO:0000256" key="2">
    <source>
        <dbReference type="ARBA" id="ARBA00005194"/>
    </source>
</evidence>
<evidence type="ECO:0000256" key="7">
    <source>
        <dbReference type="ARBA" id="ARBA00022857"/>
    </source>
</evidence>
<keyword evidence="8 14" id="KW-0560">Oxidoreductase</keyword>
<dbReference type="RefSeq" id="WP_122064839.1">
    <property type="nucleotide sequence ID" value="NZ_CP075500.1"/>
</dbReference>
<dbReference type="Gene3D" id="3.40.50.720">
    <property type="entry name" value="NAD(P)-binding Rossmann-like Domain"/>
    <property type="match status" value="1"/>
</dbReference>
<dbReference type="PANTHER" id="PTHR42879:SF2">
    <property type="entry name" value="3-OXOACYL-[ACYL-CARRIER-PROTEIN] REDUCTASE FABG"/>
    <property type="match status" value="1"/>
</dbReference>
<dbReference type="GO" id="GO:0051287">
    <property type="term" value="F:NAD binding"/>
    <property type="evidence" value="ECO:0007669"/>
    <property type="project" value="UniProtKB-UniRule"/>
</dbReference>
<evidence type="ECO:0000256" key="14">
    <source>
        <dbReference type="RuleBase" id="RU366074"/>
    </source>
</evidence>
<dbReference type="AlphaFoldDB" id="A0AAQ0MGR6"/>
<keyword evidence="5 14" id="KW-0444">Lipid biosynthesis</keyword>
<evidence type="ECO:0000313" key="16">
    <source>
        <dbReference type="EMBL" id="RMI84686.1"/>
    </source>
</evidence>
<feature type="binding site" evidence="13">
    <location>
        <position position="87"/>
    </location>
    <ligand>
        <name>NADP(+)</name>
        <dbReference type="ChEBI" id="CHEBI:58349"/>
    </ligand>
</feature>
<evidence type="ECO:0000256" key="3">
    <source>
        <dbReference type="ARBA" id="ARBA00006484"/>
    </source>
</evidence>
<evidence type="ECO:0000313" key="17">
    <source>
        <dbReference type="Proteomes" id="UP000269505"/>
    </source>
</evidence>